<dbReference type="GO" id="GO:0006260">
    <property type="term" value="P:DNA replication"/>
    <property type="evidence" value="ECO:0007669"/>
    <property type="project" value="UniProtKB-KW"/>
</dbReference>
<evidence type="ECO:0000256" key="3">
    <source>
        <dbReference type="ARBA" id="ARBA00022457"/>
    </source>
</evidence>
<dbReference type="PATRIC" id="fig|888050.3.peg.724"/>
<dbReference type="eggNOG" id="COG0494">
    <property type="taxonomic scope" value="Bacteria"/>
</dbReference>
<evidence type="ECO:0000256" key="7">
    <source>
        <dbReference type="ARBA" id="ARBA00022801"/>
    </source>
</evidence>
<evidence type="ECO:0000313" key="14">
    <source>
        <dbReference type="EMBL" id="ENO18502.1"/>
    </source>
</evidence>
<evidence type="ECO:0000256" key="8">
    <source>
        <dbReference type="ARBA" id="ARBA00022842"/>
    </source>
</evidence>
<sequence>MTPTPVVAAAIVDSLANPRHLLCAARAYPPELAGGFELPGGKIDEGEEPLDALAREIHEELGTRISIGPEVLTPEGEWWPIMQERRMGVWIAEVEQGAPEPAPRGSHSELRWVPLEELALLDWIGNDLLIALAVANRCARMRRIN</sequence>
<keyword evidence="7 12" id="KW-0378">Hydrolase</keyword>
<dbReference type="EC" id="3.6.1.55" evidence="11"/>
<dbReference type="STRING" id="888050.HMPREF9004_0759"/>
<dbReference type="GO" id="GO:0008413">
    <property type="term" value="F:8-oxo-7,8-dihydroguanosine triphosphate pyrophosphatase activity"/>
    <property type="evidence" value="ECO:0007669"/>
    <property type="project" value="TreeGrafter"/>
</dbReference>
<dbReference type="GO" id="GO:0035539">
    <property type="term" value="F:8-oxo-7,8-dihydrodeoxyguanosine triphosphate pyrophosphatase activity"/>
    <property type="evidence" value="ECO:0007669"/>
    <property type="project" value="UniProtKB-EC"/>
</dbReference>
<evidence type="ECO:0000256" key="9">
    <source>
        <dbReference type="ARBA" id="ARBA00023204"/>
    </source>
</evidence>
<comment type="similarity">
    <text evidence="2 12">Belongs to the Nudix hydrolase family.</text>
</comment>
<keyword evidence="15" id="KW-1185">Reference proteome</keyword>
<dbReference type="EMBL" id="AQHZ01000013">
    <property type="protein sequence ID" value="ENO18502.1"/>
    <property type="molecule type" value="Genomic_DNA"/>
</dbReference>
<dbReference type="GO" id="GO:0044715">
    <property type="term" value="F:8-oxo-dGDP phosphatase activity"/>
    <property type="evidence" value="ECO:0007669"/>
    <property type="project" value="TreeGrafter"/>
</dbReference>
<gene>
    <name evidence="14" type="ORF">HMPREF9004_0759</name>
</gene>
<evidence type="ECO:0000259" key="13">
    <source>
        <dbReference type="PROSITE" id="PS51462"/>
    </source>
</evidence>
<comment type="catalytic activity">
    <reaction evidence="10">
        <text>8-oxo-dGTP + H2O = 8-oxo-dGMP + diphosphate + H(+)</text>
        <dbReference type="Rhea" id="RHEA:31575"/>
        <dbReference type="ChEBI" id="CHEBI:15377"/>
        <dbReference type="ChEBI" id="CHEBI:15378"/>
        <dbReference type="ChEBI" id="CHEBI:33019"/>
        <dbReference type="ChEBI" id="CHEBI:63224"/>
        <dbReference type="ChEBI" id="CHEBI:77896"/>
        <dbReference type="EC" id="3.6.1.55"/>
    </reaction>
</comment>
<keyword evidence="3" id="KW-0515">Mutator protein</keyword>
<comment type="caution">
    <text evidence="14">The sequence shown here is derived from an EMBL/GenBank/DDBJ whole genome shotgun (WGS) entry which is preliminary data.</text>
</comment>
<dbReference type="SUPFAM" id="SSF55811">
    <property type="entry name" value="Nudix"/>
    <property type="match status" value="1"/>
</dbReference>
<comment type="cofactor">
    <cofactor evidence="1">
        <name>Mg(2+)</name>
        <dbReference type="ChEBI" id="CHEBI:18420"/>
    </cofactor>
</comment>
<proteinExistence type="inferred from homology"/>
<dbReference type="RefSeq" id="WP_005962488.1">
    <property type="nucleotide sequence ID" value="NZ_CP040505.1"/>
</dbReference>
<dbReference type="Pfam" id="PF00293">
    <property type="entry name" value="NUDIX"/>
    <property type="match status" value="1"/>
</dbReference>
<dbReference type="GO" id="GO:0006281">
    <property type="term" value="P:DNA repair"/>
    <property type="evidence" value="ECO:0007669"/>
    <property type="project" value="UniProtKB-KW"/>
</dbReference>
<evidence type="ECO:0000256" key="1">
    <source>
        <dbReference type="ARBA" id="ARBA00001946"/>
    </source>
</evidence>
<dbReference type="InterPro" id="IPR047127">
    <property type="entry name" value="MutT-like"/>
</dbReference>
<keyword evidence="5" id="KW-0479">Metal-binding</keyword>
<protein>
    <recommendedName>
        <fullName evidence="11">8-oxo-dGTP diphosphatase</fullName>
        <ecNumber evidence="11">3.6.1.55</ecNumber>
    </recommendedName>
</protein>
<keyword evidence="6" id="KW-0227">DNA damage</keyword>
<dbReference type="GO" id="GO:0046872">
    <property type="term" value="F:metal ion binding"/>
    <property type="evidence" value="ECO:0007669"/>
    <property type="project" value="UniProtKB-KW"/>
</dbReference>
<evidence type="ECO:0000256" key="4">
    <source>
        <dbReference type="ARBA" id="ARBA00022705"/>
    </source>
</evidence>
<dbReference type="OrthoDB" id="9804442at2"/>
<dbReference type="InterPro" id="IPR000086">
    <property type="entry name" value="NUDIX_hydrolase_dom"/>
</dbReference>
<reference evidence="14 15" key="1">
    <citation type="submission" date="2013-03" db="EMBL/GenBank/DDBJ databases">
        <title>Reference genome for the Human Microbiome Project.</title>
        <authorList>
            <person name="Aqrawi P."/>
            <person name="Ayvaz T."/>
            <person name="Bess C."/>
            <person name="Blankenburg K."/>
            <person name="Coyle M."/>
            <person name="Deng J."/>
            <person name="Forbes L."/>
            <person name="Fowler G."/>
            <person name="Francisco L."/>
            <person name="Fu Q."/>
            <person name="Gibbs R."/>
            <person name="Gross S."/>
            <person name="Gubbala S."/>
            <person name="Hale W."/>
            <person name="Hemphill L."/>
            <person name="Highlander S."/>
            <person name="Hirani K."/>
            <person name="Jackson L."/>
            <person name="Jakkamsetti A."/>
            <person name="Javaid M."/>
            <person name="Jayaseelan J.C."/>
            <person name="Jiang H."/>
            <person name="Joshi V."/>
            <person name="Korchina V."/>
            <person name="Kovar C."/>
            <person name="Lara F."/>
            <person name="Lee S."/>
            <person name="Liu Y."/>
            <person name="Mata R."/>
            <person name="Mathew T."/>
            <person name="Munidasa M."/>
            <person name="Muzny D."/>
            <person name="Nazareth L."/>
            <person name="Ngo R."/>
            <person name="Nguyen L."/>
            <person name="Nguyen N."/>
            <person name="Okwuonu G."/>
            <person name="Ongeri F."/>
            <person name="Palculict T."/>
            <person name="Patil S."/>
            <person name="Petrosino J."/>
            <person name="Pham C."/>
            <person name="Pham P."/>
            <person name="Pu L.-L."/>
            <person name="Qin X."/>
            <person name="Qu J."/>
            <person name="Reid J."/>
            <person name="Ross M."/>
            <person name="Ruth R."/>
            <person name="Saada N."/>
            <person name="San Lucas F."/>
            <person name="Santibanez J."/>
            <person name="Shang Y."/>
            <person name="Simmons D."/>
            <person name="Song X.-Z."/>
            <person name="Tang L.-Y."/>
            <person name="Thornton R."/>
            <person name="Warren J."/>
            <person name="Weissenberger G."/>
            <person name="Wilczek-Boney K."/>
            <person name="Worley K."/>
            <person name="Youmans B."/>
            <person name="Zhang J."/>
            <person name="Zhang L."/>
            <person name="Zhao Z."/>
            <person name="Zhou C."/>
            <person name="Zhu D."/>
            <person name="Zhu Y."/>
        </authorList>
    </citation>
    <scope>NUCLEOTIDE SEQUENCE [LARGE SCALE GENOMIC DNA]</scope>
    <source>
        <strain evidence="14 15">F0333</strain>
    </source>
</reference>
<dbReference type="PANTHER" id="PTHR47707">
    <property type="entry name" value="8-OXO-DGTP DIPHOSPHATASE"/>
    <property type="match status" value="1"/>
</dbReference>
<keyword evidence="8" id="KW-0460">Magnesium</keyword>
<dbReference type="Gene3D" id="3.90.79.10">
    <property type="entry name" value="Nucleoside Triphosphate Pyrophosphohydrolase"/>
    <property type="match status" value="1"/>
</dbReference>
<evidence type="ECO:0000256" key="11">
    <source>
        <dbReference type="ARBA" id="ARBA00038905"/>
    </source>
</evidence>
<organism evidence="14 15">
    <name type="scientific">Schaalia cardiffensis F0333</name>
    <dbReference type="NCBI Taxonomy" id="888050"/>
    <lineage>
        <taxon>Bacteria</taxon>
        <taxon>Bacillati</taxon>
        <taxon>Actinomycetota</taxon>
        <taxon>Actinomycetes</taxon>
        <taxon>Actinomycetales</taxon>
        <taxon>Actinomycetaceae</taxon>
        <taxon>Schaalia</taxon>
    </lineage>
</organism>
<keyword evidence="4" id="KW-0235">DNA replication</keyword>
<accession>N6X508</accession>
<dbReference type="PANTHER" id="PTHR47707:SF1">
    <property type="entry name" value="NUDIX HYDROLASE FAMILY PROTEIN"/>
    <property type="match status" value="1"/>
</dbReference>
<dbReference type="InterPro" id="IPR020084">
    <property type="entry name" value="NUDIX_hydrolase_CS"/>
</dbReference>
<dbReference type="PROSITE" id="PS00893">
    <property type="entry name" value="NUDIX_BOX"/>
    <property type="match status" value="1"/>
</dbReference>
<dbReference type="GO" id="GO:0044716">
    <property type="term" value="F:8-oxo-GDP phosphatase activity"/>
    <property type="evidence" value="ECO:0007669"/>
    <property type="project" value="TreeGrafter"/>
</dbReference>
<dbReference type="HOGENOM" id="CLU_037162_19_0_11"/>
<name>N6X508_9ACTO</name>
<dbReference type="AlphaFoldDB" id="N6X508"/>
<feature type="domain" description="Nudix hydrolase" evidence="13">
    <location>
        <begin position="2"/>
        <end position="136"/>
    </location>
</feature>
<dbReference type="PROSITE" id="PS51462">
    <property type="entry name" value="NUDIX"/>
    <property type="match status" value="1"/>
</dbReference>
<evidence type="ECO:0000256" key="12">
    <source>
        <dbReference type="RuleBase" id="RU003476"/>
    </source>
</evidence>
<dbReference type="InterPro" id="IPR020476">
    <property type="entry name" value="Nudix_hydrolase"/>
</dbReference>
<evidence type="ECO:0000256" key="2">
    <source>
        <dbReference type="ARBA" id="ARBA00005582"/>
    </source>
</evidence>
<keyword evidence="9" id="KW-0234">DNA repair</keyword>
<dbReference type="PRINTS" id="PR00502">
    <property type="entry name" value="NUDIXFAMILY"/>
</dbReference>
<dbReference type="Proteomes" id="UP000013015">
    <property type="component" value="Unassembled WGS sequence"/>
</dbReference>
<evidence type="ECO:0000256" key="10">
    <source>
        <dbReference type="ARBA" id="ARBA00035861"/>
    </source>
</evidence>
<evidence type="ECO:0000313" key="15">
    <source>
        <dbReference type="Proteomes" id="UP000013015"/>
    </source>
</evidence>
<evidence type="ECO:0000256" key="6">
    <source>
        <dbReference type="ARBA" id="ARBA00022763"/>
    </source>
</evidence>
<dbReference type="InterPro" id="IPR015797">
    <property type="entry name" value="NUDIX_hydrolase-like_dom_sf"/>
</dbReference>
<evidence type="ECO:0000256" key="5">
    <source>
        <dbReference type="ARBA" id="ARBA00022723"/>
    </source>
</evidence>